<dbReference type="PANTHER" id="PTHR40050:SF1">
    <property type="entry name" value="INNER SPORE COAT PROTEIN H"/>
    <property type="match status" value="1"/>
</dbReference>
<keyword evidence="2" id="KW-0808">Transferase</keyword>
<gene>
    <name evidence="2" type="ORF">ACFSR2_18130</name>
</gene>
<dbReference type="PANTHER" id="PTHR40050">
    <property type="entry name" value="INNER SPORE COAT PROTEIN H"/>
    <property type="match status" value="1"/>
</dbReference>
<dbReference type="Pfam" id="PF08757">
    <property type="entry name" value="CotH"/>
    <property type="match status" value="1"/>
</dbReference>
<dbReference type="EMBL" id="JBHULC010000022">
    <property type="protein sequence ID" value="MFD2522824.1"/>
    <property type="molecule type" value="Genomic_DNA"/>
</dbReference>
<feature type="signal peptide" evidence="1">
    <location>
        <begin position="1"/>
        <end position="20"/>
    </location>
</feature>
<keyword evidence="3" id="KW-1185">Reference proteome</keyword>
<protein>
    <submittedName>
        <fullName evidence="2">CotH kinase family protein</fullName>
    </submittedName>
</protein>
<keyword evidence="1" id="KW-0732">Signal</keyword>
<feature type="chain" id="PRO_5047148454" evidence="1">
    <location>
        <begin position="21"/>
        <end position="547"/>
    </location>
</feature>
<proteinExistence type="predicted"/>
<dbReference type="InterPro" id="IPR026444">
    <property type="entry name" value="Secre_tail"/>
</dbReference>
<comment type="caution">
    <text evidence="2">The sequence shown here is derived from an EMBL/GenBank/DDBJ whole genome shotgun (WGS) entry which is preliminary data.</text>
</comment>
<dbReference type="InterPro" id="IPR014867">
    <property type="entry name" value="Spore_coat_CotH_CotH2/3/7"/>
</dbReference>
<reference evidence="3" key="1">
    <citation type="journal article" date="2019" name="Int. J. Syst. Evol. Microbiol.">
        <title>The Global Catalogue of Microorganisms (GCM) 10K type strain sequencing project: providing services to taxonomists for standard genome sequencing and annotation.</title>
        <authorList>
            <consortium name="The Broad Institute Genomics Platform"/>
            <consortium name="The Broad Institute Genome Sequencing Center for Infectious Disease"/>
            <person name="Wu L."/>
            <person name="Ma J."/>
        </authorList>
    </citation>
    <scope>NUCLEOTIDE SEQUENCE [LARGE SCALE GENOMIC DNA]</scope>
    <source>
        <strain evidence="3">KCTC 52344</strain>
    </source>
</reference>
<organism evidence="2 3">
    <name type="scientific">Emticicia soli</name>
    <dbReference type="NCBI Taxonomy" id="2027878"/>
    <lineage>
        <taxon>Bacteria</taxon>
        <taxon>Pseudomonadati</taxon>
        <taxon>Bacteroidota</taxon>
        <taxon>Cytophagia</taxon>
        <taxon>Cytophagales</taxon>
        <taxon>Leadbetterellaceae</taxon>
        <taxon>Emticicia</taxon>
    </lineage>
</organism>
<name>A0ABW5J9T4_9BACT</name>
<accession>A0ABW5J9T4</accession>
<dbReference type="RefSeq" id="WP_340239474.1">
    <property type="nucleotide sequence ID" value="NZ_JBBEWC010000013.1"/>
</dbReference>
<evidence type="ECO:0000313" key="3">
    <source>
        <dbReference type="Proteomes" id="UP001597510"/>
    </source>
</evidence>
<evidence type="ECO:0000256" key="1">
    <source>
        <dbReference type="SAM" id="SignalP"/>
    </source>
</evidence>
<dbReference type="GO" id="GO:0016301">
    <property type="term" value="F:kinase activity"/>
    <property type="evidence" value="ECO:0007669"/>
    <property type="project" value="UniProtKB-KW"/>
</dbReference>
<keyword evidence="2" id="KW-0418">Kinase</keyword>
<sequence>MIKTYFTILLTCLCTALATAQTFQSSNLPIIYINTDGRQILDDPKIKAEMKIIYNGPGKTNSISDKPNHYDGFIGIEIRGSSSQMFPKKSYGIELWDEQGKSKDASIFGMPEESDWILYASYNEKSLMHNVLTMKLAREMGIYASRTQYVEVFLNNNYIGVYVFMEKIKRAPGRVDISKLKETDLKGDDITGGYIFKVDKTTGTDIGGWTSQYQNNPPATNKTFYAYEAPKSITPEQRTYISSYVANAETVLKSNKFMDKDEGYRKYFDTHSFIKLFLANEISKNVDGYRISTFFYKDKDSKGGKIKAGPPWDYDIAYGNGEYCEGYTYRGFSYQFNNVCPNDGYQVPFWWERMMEDSTFVQELGEEYSFQRRKGAFRLDRINEHIDSLVAQLQVPSQRNFQKWPILGVYVWPQPTPIASSWAGEVQELRSFIINRLAWLDKNIKQPLDLTITATDPENATNVLSMNAFPNPFLDRIYIRIYSPRSEKALLSLYDTNGKLLTQINETLQVGENQVMIQIPPSLHLSSINLLQLESNGQKIVKKMMQQ</sequence>
<evidence type="ECO:0000313" key="2">
    <source>
        <dbReference type="EMBL" id="MFD2522824.1"/>
    </source>
</evidence>
<dbReference type="Proteomes" id="UP001597510">
    <property type="component" value="Unassembled WGS sequence"/>
</dbReference>
<dbReference type="NCBIfam" id="TIGR04183">
    <property type="entry name" value="Por_Secre_tail"/>
    <property type="match status" value="1"/>
</dbReference>